<proteinExistence type="predicted"/>
<feature type="non-terminal residue" evidence="2">
    <location>
        <position position="305"/>
    </location>
</feature>
<dbReference type="OrthoDB" id="3271107at2759"/>
<feature type="region of interest" description="Disordered" evidence="1">
    <location>
        <begin position="34"/>
        <end position="63"/>
    </location>
</feature>
<dbReference type="Proteomes" id="UP000027265">
    <property type="component" value="Unassembled WGS sequence"/>
</dbReference>
<feature type="region of interest" description="Disordered" evidence="1">
    <location>
        <begin position="190"/>
        <end position="214"/>
    </location>
</feature>
<dbReference type="InParanoid" id="A0A067Q5J3"/>
<evidence type="ECO:0000256" key="1">
    <source>
        <dbReference type="SAM" id="MobiDB-lite"/>
    </source>
</evidence>
<organism evidence="2 3">
    <name type="scientific">Jaapia argillacea MUCL 33604</name>
    <dbReference type="NCBI Taxonomy" id="933084"/>
    <lineage>
        <taxon>Eukaryota</taxon>
        <taxon>Fungi</taxon>
        <taxon>Dikarya</taxon>
        <taxon>Basidiomycota</taxon>
        <taxon>Agaricomycotina</taxon>
        <taxon>Agaricomycetes</taxon>
        <taxon>Agaricomycetidae</taxon>
        <taxon>Jaapiales</taxon>
        <taxon>Jaapiaceae</taxon>
        <taxon>Jaapia</taxon>
    </lineage>
</organism>
<evidence type="ECO:0000313" key="3">
    <source>
        <dbReference type="Proteomes" id="UP000027265"/>
    </source>
</evidence>
<protein>
    <submittedName>
        <fullName evidence="2">Uncharacterized protein</fullName>
    </submittedName>
</protein>
<keyword evidence="3" id="KW-1185">Reference proteome</keyword>
<reference evidence="3" key="1">
    <citation type="journal article" date="2014" name="Proc. Natl. Acad. Sci. U.S.A.">
        <title>Extensive sampling of basidiomycete genomes demonstrates inadequacy of the white-rot/brown-rot paradigm for wood decay fungi.</title>
        <authorList>
            <person name="Riley R."/>
            <person name="Salamov A.A."/>
            <person name="Brown D.W."/>
            <person name="Nagy L.G."/>
            <person name="Floudas D."/>
            <person name="Held B.W."/>
            <person name="Levasseur A."/>
            <person name="Lombard V."/>
            <person name="Morin E."/>
            <person name="Otillar R."/>
            <person name="Lindquist E.A."/>
            <person name="Sun H."/>
            <person name="LaButti K.M."/>
            <person name="Schmutz J."/>
            <person name="Jabbour D."/>
            <person name="Luo H."/>
            <person name="Baker S.E."/>
            <person name="Pisabarro A.G."/>
            <person name="Walton J.D."/>
            <person name="Blanchette R.A."/>
            <person name="Henrissat B."/>
            <person name="Martin F."/>
            <person name="Cullen D."/>
            <person name="Hibbett D.S."/>
            <person name="Grigoriev I.V."/>
        </authorList>
    </citation>
    <scope>NUCLEOTIDE SEQUENCE [LARGE SCALE GENOMIC DNA]</scope>
    <source>
        <strain evidence="3">MUCL 33604</strain>
    </source>
</reference>
<dbReference type="HOGENOM" id="CLU_913835_0_0_1"/>
<feature type="compositionally biased region" description="Polar residues" evidence="1">
    <location>
        <begin position="37"/>
        <end position="57"/>
    </location>
</feature>
<evidence type="ECO:0000313" key="2">
    <source>
        <dbReference type="EMBL" id="KDQ58767.1"/>
    </source>
</evidence>
<feature type="non-terminal residue" evidence="2">
    <location>
        <position position="1"/>
    </location>
</feature>
<gene>
    <name evidence="2" type="ORF">JAAARDRAFT_101274</name>
</gene>
<name>A0A067Q5J3_9AGAM</name>
<sequence>CKDRPTPPRGCRSCVYLHCKKCCQIRQHAEKRRCPHSTHTVQSDESEGVSQMSSANTSHRDVFYDPSRPLTKAHYDARARAAQEYQVYTNTLAQQKASEEQMKRNVTILFWDSDDSTAEEFDVNTPVYPYFSLVNCPGSLRTVLGITEDSMIETYDVEKRRWVHHELKTMRDISDSSTLLYRARGIRTGKGMTDEEARATSRGQSKKRPPSTRKSAWPLRYTCFMSDGFEAMETTVGTLAQRFEVGFPGMGGYKKTCWNWHSRIWRDATDEQRHQAIVAGTSKEGEWRNLVKAVEKSQDARTSER</sequence>
<accession>A0A067Q5J3</accession>
<dbReference type="EMBL" id="KL197717">
    <property type="protein sequence ID" value="KDQ58767.1"/>
    <property type="molecule type" value="Genomic_DNA"/>
</dbReference>
<dbReference type="AlphaFoldDB" id="A0A067Q5J3"/>